<protein>
    <submittedName>
        <fullName evidence="1">Uncharacterized protein</fullName>
    </submittedName>
</protein>
<sequence>MRLCSKSMYASTKYTA</sequence>
<organism evidence="1">
    <name type="scientific">Arundo donax</name>
    <name type="common">Giant reed</name>
    <name type="synonym">Donax arundinaceus</name>
    <dbReference type="NCBI Taxonomy" id="35708"/>
    <lineage>
        <taxon>Eukaryota</taxon>
        <taxon>Viridiplantae</taxon>
        <taxon>Streptophyta</taxon>
        <taxon>Embryophyta</taxon>
        <taxon>Tracheophyta</taxon>
        <taxon>Spermatophyta</taxon>
        <taxon>Magnoliopsida</taxon>
        <taxon>Liliopsida</taxon>
        <taxon>Poales</taxon>
        <taxon>Poaceae</taxon>
        <taxon>PACMAD clade</taxon>
        <taxon>Arundinoideae</taxon>
        <taxon>Arundineae</taxon>
        <taxon>Arundo</taxon>
    </lineage>
</organism>
<name>A0A0A9FIC9_ARUDO</name>
<evidence type="ECO:0000313" key="1">
    <source>
        <dbReference type="EMBL" id="JAE12072.1"/>
    </source>
</evidence>
<reference evidence="1" key="1">
    <citation type="submission" date="2014-09" db="EMBL/GenBank/DDBJ databases">
        <authorList>
            <person name="Magalhaes I.L.F."/>
            <person name="Oliveira U."/>
            <person name="Santos F.R."/>
            <person name="Vidigal T.H.D.A."/>
            <person name="Brescovit A.D."/>
            <person name="Santos A.J."/>
        </authorList>
    </citation>
    <scope>NUCLEOTIDE SEQUENCE</scope>
    <source>
        <tissue evidence="1">Shoot tissue taken approximately 20 cm above the soil surface</tissue>
    </source>
</reference>
<dbReference type="EMBL" id="GBRH01185824">
    <property type="protein sequence ID" value="JAE12072.1"/>
    <property type="molecule type" value="Transcribed_RNA"/>
</dbReference>
<reference evidence="1" key="2">
    <citation type="journal article" date="2015" name="Data Brief">
        <title>Shoot transcriptome of the giant reed, Arundo donax.</title>
        <authorList>
            <person name="Barrero R.A."/>
            <person name="Guerrero F.D."/>
            <person name="Moolhuijzen P."/>
            <person name="Goolsby J.A."/>
            <person name="Tidwell J."/>
            <person name="Bellgard S.E."/>
            <person name="Bellgard M.I."/>
        </authorList>
    </citation>
    <scope>NUCLEOTIDE SEQUENCE</scope>
    <source>
        <tissue evidence="1">Shoot tissue taken approximately 20 cm above the soil surface</tissue>
    </source>
</reference>
<proteinExistence type="predicted"/>
<accession>A0A0A9FIC9</accession>
<dbReference type="AlphaFoldDB" id="A0A0A9FIC9"/>